<dbReference type="SUPFAM" id="SSF50182">
    <property type="entry name" value="Sm-like ribonucleoproteins"/>
    <property type="match status" value="1"/>
</dbReference>
<dbReference type="Pfam" id="PF00924">
    <property type="entry name" value="MS_channel_2nd"/>
    <property type="match status" value="1"/>
</dbReference>
<dbReference type="PANTHER" id="PTHR43634">
    <property type="entry name" value="OW CONDUCTANCE MECHANOSENSITIVE CHANNEL"/>
    <property type="match status" value="1"/>
</dbReference>
<dbReference type="InterPro" id="IPR049278">
    <property type="entry name" value="MS_channel_C"/>
</dbReference>
<name>A0A3B1C279_9ZZZZ</name>
<evidence type="ECO:0000256" key="5">
    <source>
        <dbReference type="ARBA" id="ARBA00022989"/>
    </source>
</evidence>
<dbReference type="InterPro" id="IPR045042">
    <property type="entry name" value="YnaI-like"/>
</dbReference>
<organism evidence="11">
    <name type="scientific">hydrothermal vent metagenome</name>
    <dbReference type="NCBI Taxonomy" id="652676"/>
    <lineage>
        <taxon>unclassified sequences</taxon>
        <taxon>metagenomes</taxon>
        <taxon>ecological metagenomes</taxon>
    </lineage>
</organism>
<feature type="transmembrane region" description="Helical" evidence="7">
    <location>
        <begin position="137"/>
        <end position="162"/>
    </location>
</feature>
<keyword evidence="6 7" id="KW-0472">Membrane</keyword>
<evidence type="ECO:0000256" key="1">
    <source>
        <dbReference type="ARBA" id="ARBA00004651"/>
    </source>
</evidence>
<dbReference type="InterPro" id="IPR006685">
    <property type="entry name" value="MscS_channel_2nd"/>
</dbReference>
<dbReference type="AlphaFoldDB" id="A0A3B1C279"/>
<evidence type="ECO:0000259" key="8">
    <source>
        <dbReference type="Pfam" id="PF00924"/>
    </source>
</evidence>
<evidence type="ECO:0000313" key="11">
    <source>
        <dbReference type="EMBL" id="VAX17918.1"/>
    </source>
</evidence>
<comment type="similarity">
    <text evidence="2">Belongs to the MscS (TC 1.A.23) family.</text>
</comment>
<dbReference type="InterPro" id="IPR011014">
    <property type="entry name" value="MscS_channel_TM-2"/>
</dbReference>
<feature type="transmembrane region" description="Helical" evidence="7">
    <location>
        <begin position="168"/>
        <end position="187"/>
    </location>
</feature>
<feature type="transmembrane region" description="Helical" evidence="7">
    <location>
        <begin position="20"/>
        <end position="45"/>
    </location>
</feature>
<feature type="transmembrane region" description="Helical" evidence="7">
    <location>
        <begin position="99"/>
        <end position="117"/>
    </location>
</feature>
<keyword evidence="3" id="KW-1003">Cell membrane</keyword>
<comment type="subcellular location">
    <subcellularLocation>
        <location evidence="1">Cell membrane</location>
        <topology evidence="1">Multi-pass membrane protein</topology>
    </subcellularLocation>
</comment>
<dbReference type="GO" id="GO:0005886">
    <property type="term" value="C:plasma membrane"/>
    <property type="evidence" value="ECO:0007669"/>
    <property type="project" value="UniProtKB-SubCell"/>
</dbReference>
<evidence type="ECO:0000259" key="10">
    <source>
        <dbReference type="Pfam" id="PF21088"/>
    </source>
</evidence>
<dbReference type="InterPro" id="IPR023408">
    <property type="entry name" value="MscS_beta-dom_sf"/>
</dbReference>
<feature type="domain" description="Mechanosensitive ion channel MscS C-terminal" evidence="9">
    <location>
        <begin position="268"/>
        <end position="352"/>
    </location>
</feature>
<dbReference type="SUPFAM" id="SSF82861">
    <property type="entry name" value="Mechanosensitive channel protein MscS (YggB), transmembrane region"/>
    <property type="match status" value="1"/>
</dbReference>
<dbReference type="SUPFAM" id="SSF82689">
    <property type="entry name" value="Mechanosensitive channel protein MscS (YggB), C-terminal domain"/>
    <property type="match status" value="1"/>
</dbReference>
<sequence>MLSMGDLSEFLKVSFFGISVYQALLSFLILFLTLTMRRLIIGSFIRMLERYAEKSKTEWDNSVIQAIRPPLEVLILAYGIWLAVKILPQPTEPVDIKHFVNVIGEVLILLLGAWLLLRLVSVVDAVVKQKAADPKHWLDISIAPLITASLRILVVITSLIVIAQNLGYSVSGLVASLGLGGAAIALASKDTLSNLFGSMMIMVDKPFKVGDWIKGADFEGVVEEIGFRSTRIRTFGKTVENIPNNMIANVKVENMDRRKDKGYNVRRIKMTVGVSYSATADQMEKAVESLREILKTDPGVDQRMTTLVYFTDFGASSLDIFLYFFSNSAVWAEYLEVRQRVNLKIMRKLEELRLSIAFPSRSVYIESMPDNKSSGLSPGN</sequence>
<dbReference type="InterPro" id="IPR011066">
    <property type="entry name" value="MscS_channel_C_sf"/>
</dbReference>
<evidence type="ECO:0000259" key="9">
    <source>
        <dbReference type="Pfam" id="PF21082"/>
    </source>
</evidence>
<feature type="domain" description="Mechanosensitive ion channel transmembrane helices 2/3" evidence="10">
    <location>
        <begin position="150"/>
        <end position="189"/>
    </location>
</feature>
<protein>
    <submittedName>
        <fullName evidence="11">Potassium efflux system KefA protein / Small-conductance mechanosensitive channel</fullName>
    </submittedName>
</protein>
<evidence type="ECO:0000256" key="2">
    <source>
        <dbReference type="ARBA" id="ARBA00008017"/>
    </source>
</evidence>
<dbReference type="Gene3D" id="3.30.70.100">
    <property type="match status" value="1"/>
</dbReference>
<feature type="domain" description="Mechanosensitive ion channel MscS" evidence="8">
    <location>
        <begin position="190"/>
        <end position="256"/>
    </location>
</feature>
<dbReference type="EMBL" id="UOGA01000108">
    <property type="protein sequence ID" value="VAX17918.1"/>
    <property type="molecule type" value="Genomic_DNA"/>
</dbReference>
<keyword evidence="5 7" id="KW-1133">Transmembrane helix</keyword>
<gene>
    <name evidence="11" type="ORF">MNBD_NITROSPINAE04-1256</name>
</gene>
<dbReference type="InterPro" id="IPR049142">
    <property type="entry name" value="MS_channel_1st"/>
</dbReference>
<dbReference type="Pfam" id="PF21082">
    <property type="entry name" value="MS_channel_3rd"/>
    <property type="match status" value="1"/>
</dbReference>
<evidence type="ECO:0000256" key="7">
    <source>
        <dbReference type="SAM" id="Phobius"/>
    </source>
</evidence>
<proteinExistence type="inferred from homology"/>
<dbReference type="InterPro" id="IPR010920">
    <property type="entry name" value="LSM_dom_sf"/>
</dbReference>
<dbReference type="GO" id="GO:0055085">
    <property type="term" value="P:transmembrane transport"/>
    <property type="evidence" value="ECO:0007669"/>
    <property type="project" value="InterPro"/>
</dbReference>
<dbReference type="Gene3D" id="2.30.30.60">
    <property type="match status" value="1"/>
</dbReference>
<evidence type="ECO:0000256" key="4">
    <source>
        <dbReference type="ARBA" id="ARBA00022692"/>
    </source>
</evidence>
<accession>A0A3B1C279</accession>
<keyword evidence="4 7" id="KW-0812">Transmembrane</keyword>
<reference evidence="11" key="1">
    <citation type="submission" date="2018-06" db="EMBL/GenBank/DDBJ databases">
        <authorList>
            <person name="Zhirakovskaya E."/>
        </authorList>
    </citation>
    <scope>NUCLEOTIDE SEQUENCE</scope>
</reference>
<evidence type="ECO:0000256" key="6">
    <source>
        <dbReference type="ARBA" id="ARBA00023136"/>
    </source>
</evidence>
<dbReference type="PANTHER" id="PTHR43634:SF2">
    <property type="entry name" value="LOW CONDUCTANCE MECHANOSENSITIVE CHANNEL YNAI"/>
    <property type="match status" value="1"/>
</dbReference>
<dbReference type="Gene3D" id="1.10.287.1260">
    <property type="match status" value="1"/>
</dbReference>
<evidence type="ECO:0000256" key="3">
    <source>
        <dbReference type="ARBA" id="ARBA00022475"/>
    </source>
</evidence>
<dbReference type="Pfam" id="PF21088">
    <property type="entry name" value="MS_channel_1st"/>
    <property type="match status" value="1"/>
</dbReference>